<reference evidence="1 2" key="1">
    <citation type="submission" date="2018-05" db="EMBL/GenBank/DDBJ databases">
        <title>Novel Campyloabacter and Helicobacter Species and Strains.</title>
        <authorList>
            <person name="Mannion A.J."/>
            <person name="Shen Z."/>
            <person name="Fox J.G."/>
        </authorList>
    </citation>
    <scope>NUCLEOTIDE SEQUENCE [LARGE SCALE GENOMIC DNA]</scope>
    <source>
        <strain evidence="2">MIT10-5678</strain>
    </source>
</reference>
<dbReference type="EMBL" id="NXLY01000036">
    <property type="protein sequence ID" value="TKX33038.1"/>
    <property type="molecule type" value="Genomic_DNA"/>
</dbReference>
<protein>
    <submittedName>
        <fullName evidence="1">Uncharacterized protein</fullName>
    </submittedName>
</protein>
<proteinExistence type="predicted"/>
<name>A0ABY2TLF1_9BACT</name>
<dbReference type="Proteomes" id="UP000309584">
    <property type="component" value="Unassembled WGS sequence"/>
</dbReference>
<gene>
    <name evidence="1" type="ORF">CQA75_08800</name>
</gene>
<evidence type="ECO:0000313" key="1">
    <source>
        <dbReference type="EMBL" id="TKX33038.1"/>
    </source>
</evidence>
<keyword evidence="2" id="KW-1185">Reference proteome</keyword>
<sequence>MKFKIIENKNGEIFPQWDILLDLYIKSFLNIFCTHDKINKNDMIEIIEYTLLCDFLECSNYAELFMIFNLYTKDYQNEFLKVFEKLFINNMIDFYINDEEQYTLTHYMKEDKYQAWKYFMDNYIYKERFYVDSFLVASWDNPNSWDKYNINAIINPKGEKYFNEILAPKFYNKYKDLEVEIDDKGNIVRWIGEINR</sequence>
<dbReference type="RefSeq" id="WP_137624581.1">
    <property type="nucleotide sequence ID" value="NZ_NXLY01000036.1"/>
</dbReference>
<comment type="caution">
    <text evidence="1">The sequence shown here is derived from an EMBL/GenBank/DDBJ whole genome shotgun (WGS) entry which is preliminary data.</text>
</comment>
<accession>A0ABY2TLF1</accession>
<evidence type="ECO:0000313" key="2">
    <source>
        <dbReference type="Proteomes" id="UP000309584"/>
    </source>
</evidence>
<organism evidence="1 2">
    <name type="scientific">Campylobacter taeniopygiae</name>
    <dbReference type="NCBI Taxonomy" id="2510188"/>
    <lineage>
        <taxon>Bacteria</taxon>
        <taxon>Pseudomonadati</taxon>
        <taxon>Campylobacterota</taxon>
        <taxon>Epsilonproteobacteria</taxon>
        <taxon>Campylobacterales</taxon>
        <taxon>Campylobacteraceae</taxon>
        <taxon>Campylobacter</taxon>
    </lineage>
</organism>